<protein>
    <submittedName>
        <fullName evidence="2">Proteasome subunit alpha type-3</fullName>
    </submittedName>
</protein>
<evidence type="ECO:0000313" key="2">
    <source>
        <dbReference type="EMBL" id="EOB13065.1"/>
    </source>
</evidence>
<dbReference type="InterPro" id="IPR001353">
    <property type="entry name" value="Proteasome_sua/b"/>
</dbReference>
<reference evidence="2 3" key="1">
    <citation type="journal article" date="2013" name="BMC Genomics">
        <title>Comparative genomics of parasitic silkworm microsporidia reveal an association between genome expansion and host adaptation.</title>
        <authorList>
            <person name="Pan G."/>
            <person name="Xu J."/>
            <person name="Li T."/>
            <person name="Xia Q."/>
            <person name="Liu S.L."/>
            <person name="Zhang G."/>
            <person name="Li S."/>
            <person name="Li C."/>
            <person name="Liu H."/>
            <person name="Yang L."/>
            <person name="Liu T."/>
            <person name="Zhang X."/>
            <person name="Wu Z."/>
            <person name="Fan W."/>
            <person name="Dang X."/>
            <person name="Xiang H."/>
            <person name="Tao M."/>
            <person name="Li Y."/>
            <person name="Hu J."/>
            <person name="Li Z."/>
            <person name="Lin L."/>
            <person name="Luo J."/>
            <person name="Geng L."/>
            <person name="Wang L."/>
            <person name="Long M."/>
            <person name="Wan Y."/>
            <person name="He N."/>
            <person name="Zhang Z."/>
            <person name="Lu C."/>
            <person name="Keeling P.J."/>
            <person name="Wang J."/>
            <person name="Xiang Z."/>
            <person name="Zhou Z."/>
        </authorList>
    </citation>
    <scope>NUCLEOTIDE SEQUENCE [LARGE SCALE GENOMIC DNA]</scope>
    <source>
        <strain evidence="3">CQ1 / CVCC 102059</strain>
    </source>
</reference>
<accession>R0MG08</accession>
<dbReference type="SUPFAM" id="SSF56235">
    <property type="entry name" value="N-terminal nucleophile aminohydrolases (Ntn hydrolases)"/>
    <property type="match status" value="1"/>
</dbReference>
<dbReference type="EMBL" id="KB909126">
    <property type="protein sequence ID" value="EOB13065.1"/>
    <property type="molecule type" value="Genomic_DNA"/>
</dbReference>
<keyword evidence="1 2" id="KW-0647">Proteasome</keyword>
<dbReference type="OMA" id="RVSMYMH"/>
<dbReference type="PANTHER" id="PTHR11599">
    <property type="entry name" value="PROTEASOME SUBUNIT ALPHA/BETA"/>
    <property type="match status" value="1"/>
</dbReference>
<gene>
    <name evidence="2" type="primary">PSA3</name>
    <name evidence="2" type="ORF">NBO_218g0001</name>
</gene>
<keyword evidence="3" id="KW-1185">Reference proteome</keyword>
<dbReference type="OrthoDB" id="40134at2759"/>
<sequence>MAILDGGPIYTSTGEVLQIQYAQKRADTGNTCIALKSKHGLVMLKEKPIDNNLFITESDNKILKITDEIYQMASGIETDLKYVNSQLKRELIKWKHTNEESISPEILRKYLSYNVYQHTSYFNYRVFGVNIISCIKFENEFKILTTTCDGHSLFHKASAIGKGSRLAKTEIEKLELDDMNVHDLVENGIRILYKSFDSVKDKPFDIEIGVFTPENNFIRLKKEDYKELVDKYKDFSVDGEE</sequence>
<dbReference type="Gene3D" id="3.60.20.10">
    <property type="entry name" value="Glutamine Phosphoribosylpyrophosphate, subunit 1, domain 1"/>
    <property type="match status" value="1"/>
</dbReference>
<dbReference type="GO" id="GO:0051603">
    <property type="term" value="P:proteolysis involved in protein catabolic process"/>
    <property type="evidence" value="ECO:0007669"/>
    <property type="project" value="InterPro"/>
</dbReference>
<dbReference type="GO" id="GO:0005839">
    <property type="term" value="C:proteasome core complex"/>
    <property type="evidence" value="ECO:0007669"/>
    <property type="project" value="InterPro"/>
</dbReference>
<evidence type="ECO:0000313" key="3">
    <source>
        <dbReference type="Proteomes" id="UP000016927"/>
    </source>
</evidence>
<name>R0MG08_NOSB1</name>
<evidence type="ECO:0000256" key="1">
    <source>
        <dbReference type="ARBA" id="ARBA00022942"/>
    </source>
</evidence>
<dbReference type="Pfam" id="PF00227">
    <property type="entry name" value="Proteasome"/>
    <property type="match status" value="1"/>
</dbReference>
<proteinExistence type="predicted"/>
<dbReference type="InterPro" id="IPR029055">
    <property type="entry name" value="Ntn_hydrolases_N"/>
</dbReference>
<dbReference type="Proteomes" id="UP000016927">
    <property type="component" value="Unassembled WGS sequence"/>
</dbReference>
<dbReference type="STRING" id="578461.R0MG08"/>
<organism evidence="2 3">
    <name type="scientific">Nosema bombycis (strain CQ1 / CVCC 102059)</name>
    <name type="common">Microsporidian parasite</name>
    <name type="synonym">Pebrine of silkworm</name>
    <dbReference type="NCBI Taxonomy" id="578461"/>
    <lineage>
        <taxon>Eukaryota</taxon>
        <taxon>Fungi</taxon>
        <taxon>Fungi incertae sedis</taxon>
        <taxon>Microsporidia</taxon>
        <taxon>Nosematidae</taxon>
        <taxon>Nosema</taxon>
    </lineage>
</organism>
<dbReference type="VEuPathDB" id="MicrosporidiaDB:NBO_218g0001"/>
<dbReference type="HOGENOM" id="CLU_035750_0_0_1"/>
<dbReference type="AlphaFoldDB" id="R0MG08"/>
<dbReference type="InterPro" id="IPR050115">
    <property type="entry name" value="Proteasome_alpha"/>
</dbReference>